<dbReference type="AlphaFoldDB" id="A0A8H5MDD7"/>
<name>A0A8H5MDD7_9AGAR</name>
<feature type="compositionally biased region" description="Polar residues" evidence="1">
    <location>
        <begin position="72"/>
        <end position="89"/>
    </location>
</feature>
<comment type="caution">
    <text evidence="2">The sequence shown here is derived from an EMBL/GenBank/DDBJ whole genome shotgun (WGS) entry which is preliminary data.</text>
</comment>
<gene>
    <name evidence="2" type="ORF">D9757_004142</name>
</gene>
<dbReference type="EMBL" id="JAACJN010000021">
    <property type="protein sequence ID" value="KAF5389556.1"/>
    <property type="molecule type" value="Genomic_DNA"/>
</dbReference>
<organism evidence="2 3">
    <name type="scientific">Collybiopsis confluens</name>
    <dbReference type="NCBI Taxonomy" id="2823264"/>
    <lineage>
        <taxon>Eukaryota</taxon>
        <taxon>Fungi</taxon>
        <taxon>Dikarya</taxon>
        <taxon>Basidiomycota</taxon>
        <taxon>Agaricomycotina</taxon>
        <taxon>Agaricomycetes</taxon>
        <taxon>Agaricomycetidae</taxon>
        <taxon>Agaricales</taxon>
        <taxon>Marasmiineae</taxon>
        <taxon>Omphalotaceae</taxon>
        <taxon>Collybiopsis</taxon>
    </lineage>
</organism>
<protein>
    <submittedName>
        <fullName evidence="2">Uncharacterized protein</fullName>
    </submittedName>
</protein>
<dbReference type="Proteomes" id="UP000518752">
    <property type="component" value="Unassembled WGS sequence"/>
</dbReference>
<reference evidence="2 3" key="1">
    <citation type="journal article" date="2020" name="ISME J.">
        <title>Uncovering the hidden diversity of litter-decomposition mechanisms in mushroom-forming fungi.</title>
        <authorList>
            <person name="Floudas D."/>
            <person name="Bentzer J."/>
            <person name="Ahren D."/>
            <person name="Johansson T."/>
            <person name="Persson P."/>
            <person name="Tunlid A."/>
        </authorList>
    </citation>
    <scope>NUCLEOTIDE SEQUENCE [LARGE SCALE GENOMIC DNA]</scope>
    <source>
        <strain evidence="2 3">CBS 406.79</strain>
    </source>
</reference>
<evidence type="ECO:0000313" key="3">
    <source>
        <dbReference type="Proteomes" id="UP000518752"/>
    </source>
</evidence>
<evidence type="ECO:0000256" key="1">
    <source>
        <dbReference type="SAM" id="MobiDB-lite"/>
    </source>
</evidence>
<sequence length="153" mass="16082">MAPQKQNSSSSSVSVASANVQPSRPPPVIAANGTPSKSQKPTQDSLFAASKMSAAQKSTASAPLHSPVPQDQALSLSQGATSAQSSPGSVCNRPLAEIITETFPSFDHQRLVVGPFSEDAAKDAKFEQGKPRFDRAYMGLIDPAQYRSCCYAP</sequence>
<dbReference type="OrthoDB" id="3224400at2759"/>
<evidence type="ECO:0000313" key="2">
    <source>
        <dbReference type="EMBL" id="KAF5389556.1"/>
    </source>
</evidence>
<proteinExistence type="predicted"/>
<feature type="compositionally biased region" description="Low complexity" evidence="1">
    <location>
        <begin position="1"/>
        <end position="22"/>
    </location>
</feature>
<feature type="compositionally biased region" description="Polar residues" evidence="1">
    <location>
        <begin position="33"/>
        <end position="45"/>
    </location>
</feature>
<accession>A0A8H5MDD7</accession>
<keyword evidence="3" id="KW-1185">Reference proteome</keyword>
<feature type="region of interest" description="Disordered" evidence="1">
    <location>
        <begin position="1"/>
        <end position="90"/>
    </location>
</feature>